<organism evidence="1 2">
    <name type="scientific">Acrocarpospora corrugata</name>
    <dbReference type="NCBI Taxonomy" id="35763"/>
    <lineage>
        <taxon>Bacteria</taxon>
        <taxon>Bacillati</taxon>
        <taxon>Actinomycetota</taxon>
        <taxon>Actinomycetes</taxon>
        <taxon>Streptosporangiales</taxon>
        <taxon>Streptosporangiaceae</taxon>
        <taxon>Acrocarpospora</taxon>
    </lineage>
</organism>
<keyword evidence="2" id="KW-1185">Reference proteome</keyword>
<dbReference type="Gene3D" id="3.90.550.10">
    <property type="entry name" value="Spore Coat Polysaccharide Biosynthesis Protein SpsA, Chain A"/>
    <property type="match status" value="1"/>
</dbReference>
<evidence type="ECO:0000313" key="1">
    <source>
        <dbReference type="EMBL" id="GES03352.1"/>
    </source>
</evidence>
<evidence type="ECO:0000313" key="2">
    <source>
        <dbReference type="Proteomes" id="UP000334990"/>
    </source>
</evidence>
<dbReference type="Pfam" id="PF09837">
    <property type="entry name" value="DUF2064"/>
    <property type="match status" value="1"/>
</dbReference>
<proteinExistence type="predicted"/>
<accession>A0A5M3W5N9</accession>
<dbReference type="InterPro" id="IPR018641">
    <property type="entry name" value="Trfase_1_rSAM/seldom-assoc"/>
</dbReference>
<name>A0A5M3W5N9_9ACTN</name>
<dbReference type="PANTHER" id="PTHR36529">
    <property type="entry name" value="SLL1095 PROTEIN"/>
    <property type="match status" value="1"/>
</dbReference>
<dbReference type="SUPFAM" id="SSF53448">
    <property type="entry name" value="Nucleotide-diphospho-sugar transferases"/>
    <property type="match status" value="1"/>
</dbReference>
<gene>
    <name evidence="1" type="ORF">Acor_54180</name>
</gene>
<protein>
    <submittedName>
        <fullName evidence="1">Glycosyl transferase</fullName>
    </submittedName>
</protein>
<dbReference type="PANTHER" id="PTHR36529:SF1">
    <property type="entry name" value="GLYCOSYLTRANSFERASE"/>
    <property type="match status" value="1"/>
</dbReference>
<keyword evidence="1" id="KW-0808">Transferase</keyword>
<dbReference type="InterPro" id="IPR029044">
    <property type="entry name" value="Nucleotide-diphossugar_trans"/>
</dbReference>
<dbReference type="NCBIfam" id="TIGR04282">
    <property type="entry name" value="glyco_like_cofC"/>
    <property type="match status" value="1"/>
</dbReference>
<comment type="caution">
    <text evidence="1">The sequence shown here is derived from an EMBL/GenBank/DDBJ whole genome shotgun (WGS) entry which is preliminary data.</text>
</comment>
<dbReference type="EMBL" id="BLAD01000068">
    <property type="protein sequence ID" value="GES03352.1"/>
    <property type="molecule type" value="Genomic_DNA"/>
</dbReference>
<dbReference type="AlphaFoldDB" id="A0A5M3W5N9"/>
<sequence length="236" mass="24270">MTQILVIAKEPVAGRVKTRLTPPFTPGQGAHLAAAALEDTLRAVAATRVKHRVLALDGLPGSWLPDGFAVIPQRGDGLDERLAAAFADAHRLHPVPTVLIGMDTPQVTPDLLHTAATALAGHDAVFGPAADGGFWLLGLRRPDPALLLGVPMSQAGTGAAQLKRLAAAGLSVALLPSLTDVDTAEDAFQVAAQAPGSRFAAALSAMRVTVGRARASRTTFAGRTSYSAESVARSGI</sequence>
<reference evidence="1 2" key="1">
    <citation type="submission" date="2019-10" db="EMBL/GenBank/DDBJ databases">
        <title>Whole genome shotgun sequence of Acrocarpospora corrugata NBRC 13972.</title>
        <authorList>
            <person name="Ichikawa N."/>
            <person name="Kimura A."/>
            <person name="Kitahashi Y."/>
            <person name="Komaki H."/>
            <person name="Oguchi A."/>
        </authorList>
    </citation>
    <scope>NUCLEOTIDE SEQUENCE [LARGE SCALE GENOMIC DNA]</scope>
    <source>
        <strain evidence="1 2">NBRC 13972</strain>
    </source>
</reference>
<dbReference type="GO" id="GO:0016740">
    <property type="term" value="F:transferase activity"/>
    <property type="evidence" value="ECO:0007669"/>
    <property type="project" value="UniProtKB-KW"/>
</dbReference>
<dbReference type="RefSeq" id="WP_155339528.1">
    <property type="nucleotide sequence ID" value="NZ_BAAABN010000068.1"/>
</dbReference>
<dbReference type="Proteomes" id="UP000334990">
    <property type="component" value="Unassembled WGS sequence"/>
</dbReference>
<dbReference type="OrthoDB" id="9798250at2"/>